<reference evidence="1 2" key="1">
    <citation type="submission" date="2020-10" db="EMBL/GenBank/DDBJ databases">
        <title>Connecting structure to function with the recovery of over 1000 high-quality activated sludge metagenome-assembled genomes encoding full-length rRNA genes using long-read sequencing.</title>
        <authorList>
            <person name="Singleton C.M."/>
            <person name="Petriglieri F."/>
            <person name="Kristensen J.M."/>
            <person name="Kirkegaard R.H."/>
            <person name="Michaelsen T.Y."/>
            <person name="Andersen M.H."/>
            <person name="Karst S.M."/>
            <person name="Dueholm M.S."/>
            <person name="Nielsen P.H."/>
            <person name="Albertsen M."/>
        </authorList>
    </citation>
    <scope>NUCLEOTIDE SEQUENCE [LARGE SCALE GENOMIC DNA]</scope>
    <source>
        <strain evidence="1">Ribe_18-Q3-R11-54_BAT3C.373</strain>
    </source>
</reference>
<name>A0A9D7XEQ7_9BACT</name>
<dbReference type="AlphaFoldDB" id="A0A9D7XEQ7"/>
<dbReference type="InterPro" id="IPR016024">
    <property type="entry name" value="ARM-type_fold"/>
</dbReference>
<gene>
    <name evidence="1" type="ORF">IPO85_11060</name>
</gene>
<dbReference type="Proteomes" id="UP000808349">
    <property type="component" value="Unassembled WGS sequence"/>
</dbReference>
<dbReference type="SUPFAM" id="SSF48371">
    <property type="entry name" value="ARM repeat"/>
    <property type="match status" value="1"/>
</dbReference>
<sequence length="462" mass="54040">MKNILLGLVLFCFFSCMPKYLHLHLINEDSNELNLRRKILPSYFMNQDTFKINMDSILNASVENIEILTQLCYPIRYDSLYDDTVEKLLLELIEEPNHKRQIKIVNRIIAYGPKALTSFRHFKFQNDPKMSFWLETMRILLLGTSTIYYVQGQNEYTFGLSRIPLGEVNYSSTLSRTADAFVQWVNEEKHEPIELIYFRNFVVSSLKTGKPNMYFQNLLGRMVTATLKAKDDELIAPYGQFIDEQNMTLTKKMLYNIGAERDHKFYPDLLLEALKSSNKEIVKTALDWTPNIWDENKKESVHRAVTDLFNASDEELKFEASTVLWYDFEDQKAFDYILLQAKTGDLSRRISATYNIKNPNNWSNQITDDVYDVLNYNLKDSNKELKSAAIQALLKYKGDKVITAIIPFLTHYYQYVRNEVKKMLTSYENRALVIEQLKSQISNTEDEILKSEMQALLFNLSK</sequence>
<organism evidence="1 2">
    <name type="scientific">Candidatus Defluviibacterium haderslevense</name>
    <dbReference type="NCBI Taxonomy" id="2981993"/>
    <lineage>
        <taxon>Bacteria</taxon>
        <taxon>Pseudomonadati</taxon>
        <taxon>Bacteroidota</taxon>
        <taxon>Saprospiria</taxon>
        <taxon>Saprospirales</taxon>
        <taxon>Saprospiraceae</taxon>
        <taxon>Candidatus Defluviibacterium</taxon>
    </lineage>
</organism>
<evidence type="ECO:0000313" key="1">
    <source>
        <dbReference type="EMBL" id="MBK9718030.1"/>
    </source>
</evidence>
<accession>A0A9D7XEQ7</accession>
<protein>
    <recommendedName>
        <fullName evidence="3">HEAT repeat domain-containing protein</fullName>
    </recommendedName>
</protein>
<proteinExistence type="predicted"/>
<evidence type="ECO:0008006" key="3">
    <source>
        <dbReference type="Google" id="ProtNLM"/>
    </source>
</evidence>
<dbReference type="Gene3D" id="1.25.10.10">
    <property type="entry name" value="Leucine-rich Repeat Variant"/>
    <property type="match status" value="1"/>
</dbReference>
<evidence type="ECO:0000313" key="2">
    <source>
        <dbReference type="Proteomes" id="UP000808349"/>
    </source>
</evidence>
<dbReference type="InterPro" id="IPR011989">
    <property type="entry name" value="ARM-like"/>
</dbReference>
<comment type="caution">
    <text evidence="1">The sequence shown here is derived from an EMBL/GenBank/DDBJ whole genome shotgun (WGS) entry which is preliminary data.</text>
</comment>
<dbReference type="EMBL" id="JADKFW010000007">
    <property type="protein sequence ID" value="MBK9718030.1"/>
    <property type="molecule type" value="Genomic_DNA"/>
</dbReference>